<dbReference type="GO" id="GO:0042973">
    <property type="term" value="F:glucan endo-1,3-beta-D-glucosidase activity"/>
    <property type="evidence" value="ECO:0007669"/>
    <property type="project" value="UniProtKB-EC"/>
</dbReference>
<proteinExistence type="inferred from homology"/>
<protein>
    <submittedName>
        <fullName evidence="6">Putative glucan endo-1,3-beta-glucosidase-like</fullName>
        <ecNumber evidence="6">3.2.1.39</ecNumber>
    </submittedName>
</protein>
<evidence type="ECO:0000256" key="4">
    <source>
        <dbReference type="RuleBase" id="RU004335"/>
    </source>
</evidence>
<dbReference type="PROSITE" id="PS00587">
    <property type="entry name" value="GLYCOSYL_HYDROL_F17"/>
    <property type="match status" value="1"/>
</dbReference>
<dbReference type="InterPro" id="IPR044965">
    <property type="entry name" value="Glyco_hydro_17_plant"/>
</dbReference>
<dbReference type="Pfam" id="PF00332">
    <property type="entry name" value="Glyco_hydro_17"/>
    <property type="match status" value="1"/>
</dbReference>
<organism evidence="6">
    <name type="scientific">Davidia involucrata</name>
    <name type="common">Dove tree</name>
    <dbReference type="NCBI Taxonomy" id="16924"/>
    <lineage>
        <taxon>Eukaryota</taxon>
        <taxon>Viridiplantae</taxon>
        <taxon>Streptophyta</taxon>
        <taxon>Embryophyta</taxon>
        <taxon>Tracheophyta</taxon>
        <taxon>Spermatophyta</taxon>
        <taxon>Magnoliopsida</taxon>
        <taxon>eudicotyledons</taxon>
        <taxon>Gunneridae</taxon>
        <taxon>Pentapetalae</taxon>
        <taxon>asterids</taxon>
        <taxon>Cornales</taxon>
        <taxon>Nyssaceae</taxon>
        <taxon>Davidia</taxon>
    </lineage>
</organism>
<dbReference type="InterPro" id="IPR017853">
    <property type="entry name" value="GH"/>
</dbReference>
<comment type="similarity">
    <text evidence="1 4">Belongs to the glycosyl hydrolase 17 family.</text>
</comment>
<evidence type="ECO:0000256" key="5">
    <source>
        <dbReference type="RuleBase" id="RU004336"/>
    </source>
</evidence>
<sequence>MRCWNLLWMGWPKYLSPELAVDYLGIERKKITRMRTYDLKDLVESDIKVIVGIPNEQLAILASDSTVATNWFLQLTKHISKDKILYIAVGNEAKSTDYDSVVPAMRNIFFAVNGIDLFDNTFKAAGGDDKIVVKVTTAISLDLLTTDFIVPSKASFLDDNVKGYIKNIIAFLNKAANKAPLLANVYPYKAINEKDWNAPFALFEPTAQSINDGDNYVYKNLFDLLLDAFYRALQNISITGLKIVVAETGWPSVGVPPNSNANTDNAAKYYRRLIDHIATCDGTPFKPGQPIETYLYAMFGMNRKDRNQIEPNYGIYTDDGKHKYPGVPE</sequence>
<dbReference type="InterPro" id="IPR000490">
    <property type="entry name" value="Glyco_hydro_17"/>
</dbReference>
<accession>A0A5B6YHE1</accession>
<dbReference type="EC" id="3.2.1.39" evidence="6"/>
<name>A0A5B6YHE1_DAVIN</name>
<dbReference type="Gene3D" id="3.20.20.80">
    <property type="entry name" value="Glycosidases"/>
    <property type="match status" value="1"/>
</dbReference>
<dbReference type="EMBL" id="GHES01000612">
    <property type="protein sequence ID" value="MPA31171.1"/>
    <property type="molecule type" value="Transcribed_RNA"/>
</dbReference>
<reference evidence="6" key="1">
    <citation type="submission" date="2019-08" db="EMBL/GenBank/DDBJ databases">
        <title>Reference gene set and small RNA set construction with multiple tissues from Davidia involucrata Baill.</title>
        <authorList>
            <person name="Yang H."/>
            <person name="Zhou C."/>
            <person name="Li G."/>
            <person name="Wang J."/>
            <person name="Gao P."/>
            <person name="Wang M."/>
            <person name="Wang R."/>
            <person name="Zhao Y."/>
        </authorList>
    </citation>
    <scope>NUCLEOTIDE SEQUENCE</scope>
    <source>
        <tissue evidence="6">Mixed with DoveR01_LX</tissue>
    </source>
</reference>
<dbReference type="PANTHER" id="PTHR32227">
    <property type="entry name" value="GLUCAN ENDO-1,3-BETA-GLUCOSIDASE BG1-RELATED-RELATED"/>
    <property type="match status" value="1"/>
</dbReference>
<dbReference type="GO" id="GO:0005975">
    <property type="term" value="P:carbohydrate metabolic process"/>
    <property type="evidence" value="ECO:0007669"/>
    <property type="project" value="InterPro"/>
</dbReference>
<keyword evidence="2 5" id="KW-0378">Hydrolase</keyword>
<dbReference type="SUPFAM" id="SSF51445">
    <property type="entry name" value="(Trans)glycosidases"/>
    <property type="match status" value="1"/>
</dbReference>
<dbReference type="AlphaFoldDB" id="A0A5B6YHE1"/>
<evidence type="ECO:0000256" key="2">
    <source>
        <dbReference type="ARBA" id="ARBA00022801"/>
    </source>
</evidence>
<gene>
    <name evidence="6" type="ORF">Din_000612</name>
</gene>
<evidence type="ECO:0000256" key="3">
    <source>
        <dbReference type="ARBA" id="ARBA00023295"/>
    </source>
</evidence>
<evidence type="ECO:0000313" key="6">
    <source>
        <dbReference type="EMBL" id="MPA31171.1"/>
    </source>
</evidence>
<keyword evidence="3 5" id="KW-0326">Glycosidase</keyword>
<evidence type="ECO:0000256" key="1">
    <source>
        <dbReference type="ARBA" id="ARBA00008773"/>
    </source>
</evidence>